<evidence type="ECO:0000259" key="5">
    <source>
        <dbReference type="PROSITE" id="PS50977"/>
    </source>
</evidence>
<feature type="DNA-binding region" description="H-T-H motif" evidence="4">
    <location>
        <begin position="27"/>
        <end position="46"/>
    </location>
</feature>
<evidence type="ECO:0000313" key="7">
    <source>
        <dbReference type="Proteomes" id="UP001601948"/>
    </source>
</evidence>
<dbReference type="EMBL" id="JBIAPI010000011">
    <property type="protein sequence ID" value="MFF3227835.1"/>
    <property type="molecule type" value="Genomic_DNA"/>
</dbReference>
<keyword evidence="7" id="KW-1185">Reference proteome</keyword>
<reference evidence="6 7" key="1">
    <citation type="submission" date="2024-10" db="EMBL/GenBank/DDBJ databases">
        <title>The Natural Products Discovery Center: Release of the First 8490 Sequenced Strains for Exploring Actinobacteria Biosynthetic Diversity.</title>
        <authorList>
            <person name="Kalkreuter E."/>
            <person name="Kautsar S.A."/>
            <person name="Yang D."/>
            <person name="Bader C.D."/>
            <person name="Teijaro C.N."/>
            <person name="Fluegel L."/>
            <person name="Davis C.M."/>
            <person name="Simpson J.R."/>
            <person name="Lauterbach L."/>
            <person name="Steele A.D."/>
            <person name="Gui C."/>
            <person name="Meng S."/>
            <person name="Li G."/>
            <person name="Viehrig K."/>
            <person name="Ye F."/>
            <person name="Su P."/>
            <person name="Kiefer A.F."/>
            <person name="Nichols A."/>
            <person name="Cepeda A.J."/>
            <person name="Yan W."/>
            <person name="Fan B."/>
            <person name="Jiang Y."/>
            <person name="Adhikari A."/>
            <person name="Zheng C.-J."/>
            <person name="Schuster L."/>
            <person name="Cowan T.M."/>
            <person name="Smanski M.J."/>
            <person name="Chevrette M.G."/>
            <person name="De Carvalho L.P.S."/>
            <person name="Shen B."/>
        </authorList>
    </citation>
    <scope>NUCLEOTIDE SEQUENCE [LARGE SCALE GENOMIC DNA]</scope>
    <source>
        <strain evidence="6 7">NPDC003040</strain>
    </source>
</reference>
<dbReference type="Pfam" id="PF00440">
    <property type="entry name" value="TetR_N"/>
    <property type="match status" value="1"/>
</dbReference>
<evidence type="ECO:0000256" key="2">
    <source>
        <dbReference type="ARBA" id="ARBA00023125"/>
    </source>
</evidence>
<gene>
    <name evidence="6" type="ORF">ACFYV7_33920</name>
</gene>
<proteinExistence type="predicted"/>
<name>A0ABW6R2T1_9NOCA</name>
<keyword evidence="1" id="KW-0805">Transcription regulation</keyword>
<dbReference type="InterPro" id="IPR041583">
    <property type="entry name" value="TetR_C_31"/>
</dbReference>
<accession>A0ABW6R2T1</accession>
<keyword evidence="2 4" id="KW-0238">DNA-binding</keyword>
<keyword evidence="3" id="KW-0804">Transcription</keyword>
<evidence type="ECO:0000313" key="6">
    <source>
        <dbReference type="EMBL" id="MFF3227835.1"/>
    </source>
</evidence>
<dbReference type="RefSeq" id="WP_387724137.1">
    <property type="nucleotide sequence ID" value="NZ_JBIAPI010000011.1"/>
</dbReference>
<feature type="domain" description="HTH tetR-type" evidence="5">
    <location>
        <begin position="4"/>
        <end position="64"/>
    </location>
</feature>
<organism evidence="6 7">
    <name type="scientific">Nocardia suismassiliense</name>
    <dbReference type="NCBI Taxonomy" id="2077092"/>
    <lineage>
        <taxon>Bacteria</taxon>
        <taxon>Bacillati</taxon>
        <taxon>Actinomycetota</taxon>
        <taxon>Actinomycetes</taxon>
        <taxon>Mycobacteriales</taxon>
        <taxon>Nocardiaceae</taxon>
        <taxon>Nocardia</taxon>
    </lineage>
</organism>
<evidence type="ECO:0000256" key="4">
    <source>
        <dbReference type="PROSITE-ProRule" id="PRU00335"/>
    </source>
</evidence>
<dbReference type="InterPro" id="IPR001647">
    <property type="entry name" value="HTH_TetR"/>
</dbReference>
<dbReference type="InterPro" id="IPR050109">
    <property type="entry name" value="HTH-type_TetR-like_transc_reg"/>
</dbReference>
<evidence type="ECO:0000256" key="1">
    <source>
        <dbReference type="ARBA" id="ARBA00023015"/>
    </source>
</evidence>
<dbReference type="PANTHER" id="PTHR30055">
    <property type="entry name" value="HTH-TYPE TRANSCRIPTIONAL REGULATOR RUTR"/>
    <property type="match status" value="1"/>
</dbReference>
<dbReference type="PANTHER" id="PTHR30055:SF234">
    <property type="entry name" value="HTH-TYPE TRANSCRIPTIONAL REGULATOR BETI"/>
    <property type="match status" value="1"/>
</dbReference>
<dbReference type="PROSITE" id="PS50977">
    <property type="entry name" value="HTH_TETR_2"/>
    <property type="match status" value="1"/>
</dbReference>
<dbReference type="Gene3D" id="1.10.357.10">
    <property type="entry name" value="Tetracycline Repressor, domain 2"/>
    <property type="match status" value="1"/>
</dbReference>
<protein>
    <submittedName>
        <fullName evidence="6">TetR/AcrR family transcriptional regulator</fullName>
    </submittedName>
</protein>
<dbReference type="InterPro" id="IPR009057">
    <property type="entry name" value="Homeodomain-like_sf"/>
</dbReference>
<comment type="caution">
    <text evidence="6">The sequence shown here is derived from an EMBL/GenBank/DDBJ whole genome shotgun (WGS) entry which is preliminary data.</text>
</comment>
<dbReference type="Pfam" id="PF17940">
    <property type="entry name" value="TetR_C_31"/>
    <property type="match status" value="1"/>
</dbReference>
<sequence>MSTTDRRALIADAAIELVATQGIRALTHRGIDAALGLPAGSSSYYFRTKRALIEAIVDRITARSRADFIAAQLTPAGPVDPEATAHGIASWLDRLLSERRSHLIARHTLILELLSDPDLHARLAHSLFSTERARDLFDAMDCADPSTTAADFVALLEGAVFDRFAGSRADLAPGTPESVRQLSTLLGSFLRGVGP</sequence>
<dbReference type="Proteomes" id="UP001601948">
    <property type="component" value="Unassembled WGS sequence"/>
</dbReference>
<dbReference type="SUPFAM" id="SSF46689">
    <property type="entry name" value="Homeodomain-like"/>
    <property type="match status" value="1"/>
</dbReference>
<evidence type="ECO:0000256" key="3">
    <source>
        <dbReference type="ARBA" id="ARBA00023163"/>
    </source>
</evidence>